<accession>A0ABD0YE46</accession>
<dbReference type="AlphaFoldDB" id="A0ABD0YE46"/>
<feature type="compositionally biased region" description="Polar residues" evidence="1">
    <location>
        <begin position="230"/>
        <end position="240"/>
    </location>
</feature>
<name>A0ABD0YE46_9HEMI</name>
<feature type="region of interest" description="Disordered" evidence="1">
    <location>
        <begin position="171"/>
        <end position="194"/>
    </location>
</feature>
<proteinExistence type="predicted"/>
<comment type="caution">
    <text evidence="2">The sequence shown here is derived from an EMBL/GenBank/DDBJ whole genome shotgun (WGS) entry which is preliminary data.</text>
</comment>
<evidence type="ECO:0000313" key="3">
    <source>
        <dbReference type="Proteomes" id="UP001558652"/>
    </source>
</evidence>
<dbReference type="Proteomes" id="UP001558652">
    <property type="component" value="Unassembled WGS sequence"/>
</dbReference>
<gene>
    <name evidence="2" type="ORF">AAG570_012510</name>
</gene>
<dbReference type="GO" id="GO:0071897">
    <property type="term" value="P:DNA biosynthetic process"/>
    <property type="evidence" value="ECO:0007669"/>
    <property type="project" value="UniProtKB-ARBA"/>
</dbReference>
<dbReference type="SUPFAM" id="SSF56672">
    <property type="entry name" value="DNA/RNA polymerases"/>
    <property type="match status" value="1"/>
</dbReference>
<evidence type="ECO:0000256" key="1">
    <source>
        <dbReference type="SAM" id="MobiDB-lite"/>
    </source>
</evidence>
<sequence length="240" mass="27157">MEVNATAGRDMAGMRVIAQGRGKEASTGYQSSCAGGEKLEHPPGANYSIRAGNKAHAGVGVIRKSVSPFRRPLRVVPARDGKPRYRVVVDFRELNKRTRTERCPLPRLEMLDRINGRSSECRNSDYRIRYAVSFFQSELKFTGHTVSAPGVSTNRIYEGMGEKTAMVLIRDKKGQKPHQKKGEQHADEGKESKKKAKVEVEKLYILGDLRENEGVTERSEWREESGEQRPLTQLWKNSRR</sequence>
<dbReference type="InterPro" id="IPR043502">
    <property type="entry name" value="DNA/RNA_pol_sf"/>
</dbReference>
<dbReference type="Gene3D" id="3.10.10.10">
    <property type="entry name" value="HIV Type 1 Reverse Transcriptase, subunit A, domain 1"/>
    <property type="match status" value="1"/>
</dbReference>
<feature type="region of interest" description="Disordered" evidence="1">
    <location>
        <begin position="214"/>
        <end position="240"/>
    </location>
</feature>
<dbReference type="EMBL" id="JBFDAA010000008">
    <property type="protein sequence ID" value="KAL1129565.1"/>
    <property type="molecule type" value="Genomic_DNA"/>
</dbReference>
<organism evidence="2 3">
    <name type="scientific">Ranatra chinensis</name>
    <dbReference type="NCBI Taxonomy" id="642074"/>
    <lineage>
        <taxon>Eukaryota</taxon>
        <taxon>Metazoa</taxon>
        <taxon>Ecdysozoa</taxon>
        <taxon>Arthropoda</taxon>
        <taxon>Hexapoda</taxon>
        <taxon>Insecta</taxon>
        <taxon>Pterygota</taxon>
        <taxon>Neoptera</taxon>
        <taxon>Paraneoptera</taxon>
        <taxon>Hemiptera</taxon>
        <taxon>Heteroptera</taxon>
        <taxon>Panheteroptera</taxon>
        <taxon>Nepomorpha</taxon>
        <taxon>Nepidae</taxon>
        <taxon>Ranatrinae</taxon>
        <taxon>Ranatra</taxon>
    </lineage>
</organism>
<evidence type="ECO:0000313" key="2">
    <source>
        <dbReference type="EMBL" id="KAL1129565.1"/>
    </source>
</evidence>
<keyword evidence="3" id="KW-1185">Reference proteome</keyword>
<protein>
    <submittedName>
        <fullName evidence="2">Uncharacterized protein</fullName>
    </submittedName>
</protein>
<feature type="compositionally biased region" description="Basic and acidic residues" evidence="1">
    <location>
        <begin position="214"/>
        <end position="227"/>
    </location>
</feature>
<reference evidence="2 3" key="1">
    <citation type="submission" date="2024-07" db="EMBL/GenBank/DDBJ databases">
        <title>Chromosome-level genome assembly of the water stick insect Ranatra chinensis (Heteroptera: Nepidae).</title>
        <authorList>
            <person name="Liu X."/>
        </authorList>
    </citation>
    <scope>NUCLEOTIDE SEQUENCE [LARGE SCALE GENOMIC DNA]</scope>
    <source>
        <strain evidence="2">Cailab_2021Rc</strain>
        <tissue evidence="2">Muscle</tissue>
    </source>
</reference>